<dbReference type="Proteomes" id="UP001056132">
    <property type="component" value="Chromosome 2"/>
</dbReference>
<reference evidence="3" key="3">
    <citation type="submission" date="2022-05" db="EMBL/GenBank/DDBJ databases">
        <authorList>
            <person name="Kunte H.-J."/>
        </authorList>
    </citation>
    <scope>NUCLEOTIDE SEQUENCE</scope>
    <source>
        <strain evidence="3">G5</strain>
    </source>
</reference>
<accession>A0AAE9I5U4</accession>
<proteinExistence type="predicted"/>
<evidence type="ECO:0000313" key="3">
    <source>
        <dbReference type="EMBL" id="URF07967.1"/>
    </source>
</evidence>
<reference evidence="2 4" key="1">
    <citation type="submission" date="2019-05" db="EMBL/GenBank/DDBJ databases">
        <title>Whole genome sequence analysis of Cupriavidus campinensis S14E4C strain.</title>
        <authorList>
            <person name="Abbaszade G."/>
            <person name="Szabo A."/>
            <person name="Toumi M."/>
            <person name="Toth E."/>
        </authorList>
    </citation>
    <scope>NUCLEOTIDE SEQUENCE [LARGE SCALE GENOMIC DNA]</scope>
    <source>
        <strain evidence="2 4">S14E4C</strain>
    </source>
</reference>
<keyword evidence="1" id="KW-0732">Signal</keyword>
<name>A0AAE9I5U4_9BURK</name>
<dbReference type="KEGG" id="ccam:M5D45_22690"/>
<evidence type="ECO:0000313" key="4">
    <source>
        <dbReference type="Proteomes" id="UP000318943"/>
    </source>
</evidence>
<dbReference type="EMBL" id="VCIZ01000020">
    <property type="protein sequence ID" value="TSP09909.1"/>
    <property type="molecule type" value="Genomic_DNA"/>
</dbReference>
<feature type="chain" id="PRO_5041982516" evidence="1">
    <location>
        <begin position="25"/>
        <end position="96"/>
    </location>
</feature>
<dbReference type="Proteomes" id="UP000318943">
    <property type="component" value="Unassembled WGS sequence"/>
</dbReference>
<dbReference type="AlphaFoldDB" id="A0AAE9I5U4"/>
<organism evidence="3 5">
    <name type="scientific">Cupriavidus campinensis</name>
    <dbReference type="NCBI Taxonomy" id="151783"/>
    <lineage>
        <taxon>Bacteria</taxon>
        <taxon>Pseudomonadati</taxon>
        <taxon>Pseudomonadota</taxon>
        <taxon>Betaproteobacteria</taxon>
        <taxon>Burkholderiales</taxon>
        <taxon>Burkholderiaceae</taxon>
        <taxon>Cupriavidus</taxon>
    </lineage>
</organism>
<reference evidence="3" key="2">
    <citation type="journal article" date="2022" name="Microbiol. Resour. Announc.">
        <title>Genome Sequence of Cupriavidus campinensis Strain G5, a Member of a Bacterial Consortium Capable of Polyethylene Degradation.</title>
        <authorList>
            <person name="Schneider B."/>
            <person name="Pfeiffer F."/>
            <person name="Dyall-Smith M."/>
            <person name="Kunte H.J."/>
        </authorList>
    </citation>
    <scope>NUCLEOTIDE SEQUENCE</scope>
    <source>
        <strain evidence="3">G5</strain>
    </source>
</reference>
<dbReference type="EMBL" id="CP097331">
    <property type="protein sequence ID" value="URF07967.1"/>
    <property type="molecule type" value="Genomic_DNA"/>
</dbReference>
<feature type="signal peptide" evidence="1">
    <location>
        <begin position="1"/>
        <end position="24"/>
    </location>
</feature>
<gene>
    <name evidence="2" type="ORF">FGG12_25635</name>
    <name evidence="3" type="ORF">M5D45_22690</name>
</gene>
<sequence>MKLLSALAAVAASISVLTPVAAHAASASPLPASCVTVPAQAGEAQRAPGPRVRCVLPSGKATGMVPVGGMSHGAPADWNRVIEDPTARKTLVPTYS</sequence>
<evidence type="ECO:0000256" key="1">
    <source>
        <dbReference type="SAM" id="SignalP"/>
    </source>
</evidence>
<keyword evidence="4" id="KW-1185">Reference proteome</keyword>
<dbReference type="RefSeq" id="WP_144202335.1">
    <property type="nucleotide sequence ID" value="NZ_CAJPVH010000001.1"/>
</dbReference>
<evidence type="ECO:0000313" key="5">
    <source>
        <dbReference type="Proteomes" id="UP001056132"/>
    </source>
</evidence>
<evidence type="ECO:0000313" key="2">
    <source>
        <dbReference type="EMBL" id="TSP09909.1"/>
    </source>
</evidence>
<protein>
    <submittedName>
        <fullName evidence="3">Uncharacterized protein</fullName>
    </submittedName>
</protein>